<dbReference type="InterPro" id="IPR001917">
    <property type="entry name" value="Aminotrans_II_pyridoxalP_BS"/>
</dbReference>
<evidence type="ECO:0000256" key="2">
    <source>
        <dbReference type="ARBA" id="ARBA00004746"/>
    </source>
</evidence>
<evidence type="ECO:0000256" key="8">
    <source>
        <dbReference type="ARBA" id="ARBA00022898"/>
    </source>
</evidence>
<dbReference type="Pfam" id="PF00155">
    <property type="entry name" value="Aminotran_1_2"/>
    <property type="match status" value="1"/>
</dbReference>
<reference evidence="15" key="1">
    <citation type="submission" date="2018-08" db="EMBL/GenBank/DDBJ databases">
        <title>Thalassotalea euphylliae genome.</title>
        <authorList>
            <person name="Summers S."/>
            <person name="Rice S.A."/>
            <person name="Freckelton M.L."/>
            <person name="Nedved B.T."/>
            <person name="Hadfield M.G."/>
        </authorList>
    </citation>
    <scope>NUCLEOTIDE SEQUENCE [LARGE SCALE GENOMIC DNA]</scope>
    <source>
        <strain evidence="15">H3</strain>
    </source>
</reference>
<feature type="domain" description="Aminotransferase class I/classII large" evidence="13">
    <location>
        <begin position="39"/>
        <end position="375"/>
    </location>
</feature>
<comment type="caution">
    <text evidence="14">The sequence shown here is derived from an EMBL/GenBank/DDBJ whole genome shotgun (WGS) entry which is preliminary data.</text>
</comment>
<evidence type="ECO:0000256" key="1">
    <source>
        <dbReference type="ARBA" id="ARBA00001933"/>
    </source>
</evidence>
<evidence type="ECO:0000256" key="9">
    <source>
        <dbReference type="ARBA" id="ARBA00032610"/>
    </source>
</evidence>
<organism evidence="14 15">
    <name type="scientific">Thalassotalea euphylliae</name>
    <dbReference type="NCBI Taxonomy" id="1655234"/>
    <lineage>
        <taxon>Bacteria</taxon>
        <taxon>Pseudomonadati</taxon>
        <taxon>Pseudomonadota</taxon>
        <taxon>Gammaproteobacteria</taxon>
        <taxon>Alteromonadales</taxon>
        <taxon>Colwelliaceae</taxon>
        <taxon>Thalassotalea</taxon>
    </lineage>
</organism>
<dbReference type="Gene3D" id="3.90.1150.10">
    <property type="entry name" value="Aspartate Aminotransferase, domain 1"/>
    <property type="match status" value="1"/>
</dbReference>
<dbReference type="GO" id="GO:0008710">
    <property type="term" value="F:8-amino-7-oxononanoate synthase activity"/>
    <property type="evidence" value="ECO:0007669"/>
    <property type="project" value="UniProtKB-EC"/>
</dbReference>
<evidence type="ECO:0000256" key="6">
    <source>
        <dbReference type="ARBA" id="ARBA00022679"/>
    </source>
</evidence>
<keyword evidence="15" id="KW-1185">Reference proteome</keyword>
<dbReference type="Gene3D" id="3.40.640.10">
    <property type="entry name" value="Type I PLP-dependent aspartate aminotransferase-like (Major domain)"/>
    <property type="match status" value="1"/>
</dbReference>
<accession>A0A3E0TY54</accession>
<dbReference type="InterPro" id="IPR050087">
    <property type="entry name" value="AON_synthase_class-II"/>
</dbReference>
<gene>
    <name evidence="14" type="ORF">DXX94_01920</name>
</gene>
<evidence type="ECO:0000256" key="5">
    <source>
        <dbReference type="ARBA" id="ARBA00013187"/>
    </source>
</evidence>
<evidence type="ECO:0000256" key="12">
    <source>
        <dbReference type="RuleBase" id="RU003693"/>
    </source>
</evidence>
<protein>
    <recommendedName>
        <fullName evidence="5">8-amino-7-oxononanoate synthase</fullName>
        <ecNumber evidence="5">2.3.1.47</ecNumber>
    </recommendedName>
    <alternativeName>
        <fullName evidence="9">7-keto-8-amino-pelargonic acid synthase</fullName>
    </alternativeName>
    <alternativeName>
        <fullName evidence="10">8-amino-7-ketopelargonate synthase</fullName>
    </alternativeName>
</protein>
<evidence type="ECO:0000256" key="11">
    <source>
        <dbReference type="ARBA" id="ARBA00047715"/>
    </source>
</evidence>
<dbReference type="PROSITE" id="PS00599">
    <property type="entry name" value="AA_TRANSFER_CLASS_2"/>
    <property type="match status" value="1"/>
</dbReference>
<dbReference type="GO" id="GO:0009102">
    <property type="term" value="P:biotin biosynthetic process"/>
    <property type="evidence" value="ECO:0007669"/>
    <property type="project" value="UniProtKB-KW"/>
</dbReference>
<evidence type="ECO:0000313" key="14">
    <source>
        <dbReference type="EMBL" id="REL29576.1"/>
    </source>
</evidence>
<name>A0A3E0TY54_9GAMM</name>
<keyword evidence="8 12" id="KW-0663">Pyridoxal phosphate</keyword>
<dbReference type="EC" id="2.3.1.47" evidence="5"/>
<comment type="similarity">
    <text evidence="3">Belongs to the class-II pyridoxal-phosphate-dependent aminotransferase family. BioF subfamily.</text>
</comment>
<comment type="catalytic activity">
    <reaction evidence="11">
        <text>6-carboxyhexanoyl-[ACP] + L-alanine + H(+) = (8S)-8-amino-7-oxononanoate + holo-[ACP] + CO2</text>
        <dbReference type="Rhea" id="RHEA:42288"/>
        <dbReference type="Rhea" id="RHEA-COMP:9685"/>
        <dbReference type="Rhea" id="RHEA-COMP:9955"/>
        <dbReference type="ChEBI" id="CHEBI:15378"/>
        <dbReference type="ChEBI" id="CHEBI:16526"/>
        <dbReference type="ChEBI" id="CHEBI:57972"/>
        <dbReference type="ChEBI" id="CHEBI:64479"/>
        <dbReference type="ChEBI" id="CHEBI:78846"/>
        <dbReference type="ChEBI" id="CHEBI:149468"/>
        <dbReference type="EC" id="2.3.1.47"/>
    </reaction>
</comment>
<dbReference type="EMBL" id="QUOT01000001">
    <property type="protein sequence ID" value="REL29576.1"/>
    <property type="molecule type" value="Genomic_DNA"/>
</dbReference>
<dbReference type="InterPro" id="IPR004839">
    <property type="entry name" value="Aminotransferase_I/II_large"/>
</dbReference>
<dbReference type="InterPro" id="IPR015422">
    <property type="entry name" value="PyrdxlP-dep_Trfase_small"/>
</dbReference>
<dbReference type="PANTHER" id="PTHR13693">
    <property type="entry name" value="CLASS II AMINOTRANSFERASE/8-AMINO-7-OXONONANOATE SYNTHASE"/>
    <property type="match status" value="1"/>
</dbReference>
<dbReference type="SUPFAM" id="SSF53383">
    <property type="entry name" value="PLP-dependent transferases"/>
    <property type="match status" value="1"/>
</dbReference>
<evidence type="ECO:0000256" key="7">
    <source>
        <dbReference type="ARBA" id="ARBA00022756"/>
    </source>
</evidence>
<dbReference type="CDD" id="cd06454">
    <property type="entry name" value="KBL_like"/>
    <property type="match status" value="1"/>
</dbReference>
<evidence type="ECO:0000256" key="4">
    <source>
        <dbReference type="ARBA" id="ARBA00011738"/>
    </source>
</evidence>
<dbReference type="InterPro" id="IPR015421">
    <property type="entry name" value="PyrdxlP-dep_Trfase_major"/>
</dbReference>
<dbReference type="InterPro" id="IPR015424">
    <property type="entry name" value="PyrdxlP-dep_Trfase"/>
</dbReference>
<comment type="cofactor">
    <cofactor evidence="1 12">
        <name>pyridoxal 5'-phosphate</name>
        <dbReference type="ChEBI" id="CHEBI:597326"/>
    </cofactor>
</comment>
<proteinExistence type="inferred from homology"/>
<dbReference type="AlphaFoldDB" id="A0A3E0TY54"/>
<comment type="subunit">
    <text evidence="4">Homodimer.</text>
</comment>
<dbReference type="Proteomes" id="UP000256899">
    <property type="component" value="Unassembled WGS sequence"/>
</dbReference>
<dbReference type="PANTHER" id="PTHR13693:SF100">
    <property type="entry name" value="8-AMINO-7-OXONONANOATE SYNTHASE"/>
    <property type="match status" value="1"/>
</dbReference>
<keyword evidence="6" id="KW-0808">Transferase</keyword>
<dbReference type="GO" id="GO:0030170">
    <property type="term" value="F:pyridoxal phosphate binding"/>
    <property type="evidence" value="ECO:0007669"/>
    <property type="project" value="InterPro"/>
</dbReference>
<dbReference type="RefSeq" id="WP_116013521.1">
    <property type="nucleotide sequence ID" value="NZ_QUOT01000001.1"/>
</dbReference>
<evidence type="ECO:0000313" key="15">
    <source>
        <dbReference type="Proteomes" id="UP000256899"/>
    </source>
</evidence>
<comment type="pathway">
    <text evidence="2">Cofactor biosynthesis; biotin biosynthesis.</text>
</comment>
<evidence type="ECO:0000256" key="3">
    <source>
        <dbReference type="ARBA" id="ARBA00010008"/>
    </source>
</evidence>
<evidence type="ECO:0000256" key="10">
    <source>
        <dbReference type="ARBA" id="ARBA00033381"/>
    </source>
</evidence>
<keyword evidence="7" id="KW-0093">Biotin biosynthesis</keyword>
<evidence type="ECO:0000259" key="13">
    <source>
        <dbReference type="Pfam" id="PF00155"/>
    </source>
</evidence>
<sequence length="382" mass="41770">MKFKFIAEQLAQQTQLNRHRQRVSIASSSGREIIVDGKQYLNFSSNDYLGLNNHPDIKAAMIEGAEKFGVSASASSLVTGFNYAHQALEETAANWLGRERVLLFSSGFAANQAVMHALGQKDVQLLLDKLSHASIIDGALSSQASLKRYRHNDYQHLAALLAKTTAANNELNTLIATEGVFSMDGDEADIDALTQLANKANAMIYLDEAHSIGIKGEQGQGIASADVDIVMATFGKAIATSGAFVACDTELHDYFVNFARHYIYSTAISPAIAWATQKSIETIKKEIWRQEKLSTLTRLFSCQLDSSIDLVPTTSSIHAINVQEEAKALAASEKLKQKGIWVTAIRPPTVPNGTSRLRVTICANHKERDIIYLAECLNEVLV</sequence>